<dbReference type="Proteomes" id="UP000190135">
    <property type="component" value="Unassembled WGS sequence"/>
</dbReference>
<dbReference type="RefSeq" id="WP_207552862.1">
    <property type="nucleotide sequence ID" value="NZ_FUXL01000001.1"/>
</dbReference>
<dbReference type="EMBL" id="FUXL01000001">
    <property type="protein sequence ID" value="SJZ49943.1"/>
    <property type="molecule type" value="Genomic_DNA"/>
</dbReference>
<sequence length="113" mass="12513">MKVVYKVTWPNGKIYVGSDRTDSIAYFDSPSQTARQAIEADFPTRASRQRMIVCREILWESEDAADIKVLRKERQLILALRSSDPAIGYNLTLKPALLKTIVGVGGGDQGASQ</sequence>
<evidence type="ECO:0000313" key="2">
    <source>
        <dbReference type="Proteomes" id="UP000190135"/>
    </source>
</evidence>
<dbReference type="STRING" id="1365950.SAMN05428963_10161"/>
<evidence type="ECO:0008006" key="3">
    <source>
        <dbReference type="Google" id="ProtNLM"/>
    </source>
</evidence>
<keyword evidence="2" id="KW-1185">Reference proteome</keyword>
<reference evidence="1 2" key="1">
    <citation type="submission" date="2017-02" db="EMBL/GenBank/DDBJ databases">
        <authorList>
            <person name="Peterson S.W."/>
        </authorList>
    </citation>
    <scope>NUCLEOTIDE SEQUENCE [LARGE SCALE GENOMIC DNA]</scope>
    <source>
        <strain evidence="1 2">USBA 369</strain>
    </source>
</reference>
<accession>A0A1T4L5T8</accession>
<organism evidence="1 2">
    <name type="scientific">Consotaella salsifontis</name>
    <dbReference type="NCBI Taxonomy" id="1365950"/>
    <lineage>
        <taxon>Bacteria</taxon>
        <taxon>Pseudomonadati</taxon>
        <taxon>Pseudomonadota</taxon>
        <taxon>Alphaproteobacteria</taxon>
        <taxon>Hyphomicrobiales</taxon>
        <taxon>Aurantimonadaceae</taxon>
        <taxon>Consotaella</taxon>
    </lineage>
</organism>
<name>A0A1T4L5T8_9HYPH</name>
<dbReference type="AlphaFoldDB" id="A0A1T4L5T8"/>
<protein>
    <recommendedName>
        <fullName evidence="3">GIY-YIG nuclease family protein</fullName>
    </recommendedName>
</protein>
<proteinExistence type="predicted"/>
<gene>
    <name evidence="1" type="ORF">SAMN05428963_10161</name>
</gene>
<evidence type="ECO:0000313" key="1">
    <source>
        <dbReference type="EMBL" id="SJZ49943.1"/>
    </source>
</evidence>